<dbReference type="AlphaFoldDB" id="A0A8J8NWH6"/>
<gene>
    <name evidence="2" type="ORF">FGO68_gene1594</name>
</gene>
<dbReference type="Proteomes" id="UP000785679">
    <property type="component" value="Unassembled WGS sequence"/>
</dbReference>
<keyword evidence="3" id="KW-1185">Reference proteome</keyword>
<feature type="compositionally biased region" description="Polar residues" evidence="1">
    <location>
        <begin position="9"/>
        <end position="30"/>
    </location>
</feature>
<protein>
    <submittedName>
        <fullName evidence="2">Uncharacterized protein</fullName>
    </submittedName>
</protein>
<sequence length="194" mass="22604">MRNHDSKVGGTSRQHAQNRSRTESIASSANDLTPVNRSWVYSPTKPAPPIKIEPAVSLTSDRKEKLLIEVYSEQQKPQPLPYEVIELMKVFDWKEDIQSSPNMKGAQKAEQKVDSDPPIIVDFEQVQINYRSFREYVVTKKRLLETYLNIQREDRRMISPFASAKQLRARIHPWLNTSTRRERKKPSRKLLCTL</sequence>
<evidence type="ECO:0000256" key="1">
    <source>
        <dbReference type="SAM" id="MobiDB-lite"/>
    </source>
</evidence>
<accession>A0A8J8NWH6</accession>
<evidence type="ECO:0000313" key="3">
    <source>
        <dbReference type="Proteomes" id="UP000785679"/>
    </source>
</evidence>
<reference evidence="2" key="1">
    <citation type="submission" date="2019-06" db="EMBL/GenBank/DDBJ databases">
        <authorList>
            <person name="Zheng W."/>
        </authorList>
    </citation>
    <scope>NUCLEOTIDE SEQUENCE</scope>
    <source>
        <strain evidence="2">QDHG01</strain>
    </source>
</reference>
<dbReference type="EMBL" id="RRYP01003982">
    <property type="protein sequence ID" value="TNV83272.1"/>
    <property type="molecule type" value="Genomic_DNA"/>
</dbReference>
<name>A0A8J8NWH6_HALGN</name>
<comment type="caution">
    <text evidence="2">The sequence shown here is derived from an EMBL/GenBank/DDBJ whole genome shotgun (WGS) entry which is preliminary data.</text>
</comment>
<evidence type="ECO:0000313" key="2">
    <source>
        <dbReference type="EMBL" id="TNV83272.1"/>
    </source>
</evidence>
<feature type="region of interest" description="Disordered" evidence="1">
    <location>
        <begin position="1"/>
        <end position="30"/>
    </location>
</feature>
<proteinExistence type="predicted"/>
<organism evidence="2 3">
    <name type="scientific">Halteria grandinella</name>
    <dbReference type="NCBI Taxonomy" id="5974"/>
    <lineage>
        <taxon>Eukaryota</taxon>
        <taxon>Sar</taxon>
        <taxon>Alveolata</taxon>
        <taxon>Ciliophora</taxon>
        <taxon>Intramacronucleata</taxon>
        <taxon>Spirotrichea</taxon>
        <taxon>Stichotrichia</taxon>
        <taxon>Sporadotrichida</taxon>
        <taxon>Halteriidae</taxon>
        <taxon>Halteria</taxon>
    </lineage>
</organism>